<feature type="region of interest" description="Disordered" evidence="5">
    <location>
        <begin position="167"/>
        <end position="211"/>
    </location>
</feature>
<dbReference type="EMBL" id="NMPR01000112">
    <property type="protein sequence ID" value="KAA8630161.1"/>
    <property type="molecule type" value="Genomic_DNA"/>
</dbReference>
<comment type="caution">
    <text evidence="7">The sequence shown here is derived from an EMBL/GenBank/DDBJ whole genome shotgun (WGS) entry which is preliminary data.</text>
</comment>
<keyword evidence="2 6" id="KW-0812">Transmembrane</keyword>
<dbReference type="AlphaFoldDB" id="A0A8S8ZN99"/>
<protein>
    <recommendedName>
        <fullName evidence="9">Auxin efflux carrier</fullName>
    </recommendedName>
</protein>
<dbReference type="GO" id="GO:0005783">
    <property type="term" value="C:endoplasmic reticulum"/>
    <property type="evidence" value="ECO:0007669"/>
    <property type="project" value="TreeGrafter"/>
</dbReference>
<comment type="subcellular location">
    <subcellularLocation>
        <location evidence="1">Membrane</location>
        <topology evidence="1">Multi-pass membrane protein</topology>
    </subcellularLocation>
</comment>
<dbReference type="VEuPathDB" id="FungiDB:SMAC_03819"/>
<evidence type="ECO:0008006" key="9">
    <source>
        <dbReference type="Google" id="ProtNLM"/>
    </source>
</evidence>
<evidence type="ECO:0000256" key="1">
    <source>
        <dbReference type="ARBA" id="ARBA00004141"/>
    </source>
</evidence>
<dbReference type="PANTHER" id="PTHR31794">
    <property type="entry name" value="AUXIN EFFLUX TRANSPORTER FAMILY PROTEIN (EUROFUNG)"/>
    <property type="match status" value="1"/>
</dbReference>
<gene>
    <name evidence="7" type="ORF">SMACR_03819</name>
</gene>
<evidence type="ECO:0000256" key="2">
    <source>
        <dbReference type="ARBA" id="ARBA00022692"/>
    </source>
</evidence>
<dbReference type="InterPro" id="IPR004776">
    <property type="entry name" value="Mem_transp_PIN-like"/>
</dbReference>
<evidence type="ECO:0000256" key="5">
    <source>
        <dbReference type="SAM" id="MobiDB-lite"/>
    </source>
</evidence>
<feature type="transmembrane region" description="Helical" evidence="6">
    <location>
        <begin position="6"/>
        <end position="31"/>
    </location>
</feature>
<evidence type="ECO:0000313" key="7">
    <source>
        <dbReference type="EMBL" id="KAA8630161.1"/>
    </source>
</evidence>
<proteinExistence type="predicted"/>
<feature type="transmembrane region" description="Helical" evidence="6">
    <location>
        <begin position="406"/>
        <end position="425"/>
    </location>
</feature>
<dbReference type="GO" id="GO:0055085">
    <property type="term" value="P:transmembrane transport"/>
    <property type="evidence" value="ECO:0007669"/>
    <property type="project" value="InterPro"/>
</dbReference>
<dbReference type="Proteomes" id="UP000433876">
    <property type="component" value="Unassembled WGS sequence"/>
</dbReference>
<feature type="transmembrane region" description="Helical" evidence="6">
    <location>
        <begin position="333"/>
        <end position="354"/>
    </location>
</feature>
<dbReference type="OMA" id="DQPDIHW"/>
<sequence length="431" mass="46624">MASSDILVSFLGAIQAAISVLITIWIGVLAAQFDLIDDNSAKRLSHLCVTIFLPLLLVSNLGKQLDSDTAMRYLPIVVWSLIFVVLSIVIGKLSVRLFKMPAWTTPALAFNNSTSLPLLLIQALDAAGVLKNLTDDPDVVEKARSYFLVCAVISNTLTFGYGPALLEQDDGGQTDSDPESGRNSDDEDEEENGSGSGSSGDRPSETTSLLPKKAVRFAKTTSRHIENAQNKTYHALPGPLQKAVSWIAPFFNPPALGASTGVLIGLVPALHRMFFNDSQEGGYFKAWLTTPIKNTGELFVTLQVIIVGVKLSLSLRKMKEGDDGGRVPWPSIVFILAWRFLVMPALSIPIIWVLAKKTGLLFDDPILWFTMMMMPIGPPAMRLVALADVENLPQQAKMATAKLLTISYVATPVIAFSVVAALRAAQNVSDA</sequence>
<evidence type="ECO:0000256" key="6">
    <source>
        <dbReference type="SAM" id="Phobius"/>
    </source>
</evidence>
<dbReference type="PANTHER" id="PTHR31794:SF4">
    <property type="entry name" value="AUXIN EFFLUX TRANSPORTER FAMILY PROTEIN (EUROFUNG)"/>
    <property type="match status" value="1"/>
</dbReference>
<organism evidence="7 8">
    <name type="scientific">Sordaria macrospora</name>
    <dbReference type="NCBI Taxonomy" id="5147"/>
    <lineage>
        <taxon>Eukaryota</taxon>
        <taxon>Fungi</taxon>
        <taxon>Dikarya</taxon>
        <taxon>Ascomycota</taxon>
        <taxon>Pezizomycotina</taxon>
        <taxon>Sordariomycetes</taxon>
        <taxon>Sordariomycetidae</taxon>
        <taxon>Sordariales</taxon>
        <taxon>Sordariaceae</taxon>
        <taxon>Sordaria</taxon>
    </lineage>
</organism>
<feature type="transmembrane region" description="Helical" evidence="6">
    <location>
        <begin position="73"/>
        <end position="91"/>
    </location>
</feature>
<reference evidence="7 8" key="1">
    <citation type="submission" date="2017-07" db="EMBL/GenBank/DDBJ databases">
        <title>Genome sequence of the Sordaria macrospora wild type strain R19027.</title>
        <authorList>
            <person name="Nowrousian M."/>
            <person name="Teichert I."/>
            <person name="Kueck U."/>
        </authorList>
    </citation>
    <scope>NUCLEOTIDE SEQUENCE [LARGE SCALE GENOMIC DNA]</scope>
    <source>
        <strain evidence="7 8">R19027</strain>
        <tissue evidence="7">Mycelium</tissue>
    </source>
</reference>
<evidence type="ECO:0000313" key="8">
    <source>
        <dbReference type="Proteomes" id="UP000433876"/>
    </source>
</evidence>
<dbReference type="Pfam" id="PF03547">
    <property type="entry name" value="Mem_trans"/>
    <property type="match status" value="1"/>
</dbReference>
<feature type="transmembrane region" description="Helical" evidence="6">
    <location>
        <begin position="366"/>
        <end position="385"/>
    </location>
</feature>
<keyword evidence="4 6" id="KW-0472">Membrane</keyword>
<keyword evidence="3 6" id="KW-1133">Transmembrane helix</keyword>
<feature type="compositionally biased region" description="Acidic residues" evidence="5">
    <location>
        <begin position="167"/>
        <end position="178"/>
    </location>
</feature>
<dbReference type="GO" id="GO:0016020">
    <property type="term" value="C:membrane"/>
    <property type="evidence" value="ECO:0007669"/>
    <property type="project" value="UniProtKB-SubCell"/>
</dbReference>
<name>A0A8S8ZN99_SORMA</name>
<accession>A0A8S8ZN99</accession>
<evidence type="ECO:0000256" key="4">
    <source>
        <dbReference type="ARBA" id="ARBA00023136"/>
    </source>
</evidence>
<evidence type="ECO:0000256" key="3">
    <source>
        <dbReference type="ARBA" id="ARBA00022989"/>
    </source>
</evidence>